<evidence type="ECO:0000256" key="15">
    <source>
        <dbReference type="ARBA" id="ARBA00023170"/>
    </source>
</evidence>
<dbReference type="Proteomes" id="UP000014760">
    <property type="component" value="Unassembled WGS sequence"/>
</dbReference>
<keyword evidence="4" id="KW-0808">Transferase</keyword>
<keyword evidence="3" id="KW-0597">Phosphoprotein</keyword>
<dbReference type="AlphaFoldDB" id="R7T458"/>
<dbReference type="EMBL" id="AMQN01003607">
    <property type="status" value="NOT_ANNOTATED_CDS"/>
    <property type="molecule type" value="Genomic_DNA"/>
</dbReference>
<dbReference type="HOGENOM" id="CLU_000288_74_0_1"/>
<dbReference type="PANTHER" id="PTHR24416">
    <property type="entry name" value="TYROSINE-PROTEIN KINASE RECEPTOR"/>
    <property type="match status" value="1"/>
</dbReference>
<evidence type="ECO:0000256" key="17">
    <source>
        <dbReference type="ARBA" id="ARBA00023319"/>
    </source>
</evidence>
<keyword evidence="21" id="KW-0460">Magnesium</keyword>
<evidence type="ECO:0000256" key="13">
    <source>
        <dbReference type="ARBA" id="ARBA00023137"/>
    </source>
</evidence>
<keyword evidence="13" id="KW-0829">Tyrosine-protein kinase</keyword>
<evidence type="ECO:0000256" key="8">
    <source>
        <dbReference type="ARBA" id="ARBA00022741"/>
    </source>
</evidence>
<evidence type="ECO:0000256" key="20">
    <source>
        <dbReference type="PIRSR" id="PIRSR000615-2"/>
    </source>
</evidence>
<protein>
    <recommendedName>
        <fullName evidence="2">receptor protein-tyrosine kinase</fullName>
        <ecNumber evidence="2">2.7.10.1</ecNumber>
    </recommendedName>
</protein>
<reference evidence="26 28" key="2">
    <citation type="journal article" date="2013" name="Nature">
        <title>Insights into bilaterian evolution from three spiralian genomes.</title>
        <authorList>
            <person name="Simakov O."/>
            <person name="Marletaz F."/>
            <person name="Cho S.J."/>
            <person name="Edsinger-Gonzales E."/>
            <person name="Havlak P."/>
            <person name="Hellsten U."/>
            <person name="Kuo D.H."/>
            <person name="Larsson T."/>
            <person name="Lv J."/>
            <person name="Arendt D."/>
            <person name="Savage R."/>
            <person name="Osoegawa K."/>
            <person name="de Jong P."/>
            <person name="Grimwood J."/>
            <person name="Chapman J.A."/>
            <person name="Shapiro H."/>
            <person name="Aerts A."/>
            <person name="Otillar R.P."/>
            <person name="Terry A.Y."/>
            <person name="Boore J.L."/>
            <person name="Grigoriev I.V."/>
            <person name="Lindberg D.R."/>
            <person name="Seaver E.C."/>
            <person name="Weisblat D.A."/>
            <person name="Putnam N.H."/>
            <person name="Rokhsar D.S."/>
        </authorList>
    </citation>
    <scope>NUCLEOTIDE SEQUENCE</scope>
    <source>
        <strain evidence="26 28">I ESC-2004</strain>
    </source>
</reference>
<dbReference type="PANTHER" id="PTHR24416:SF550">
    <property type="entry name" value="FIBROBLAST GROWTH FACTOR RECEPTOR HOMOLOG 1-RELATED"/>
    <property type="match status" value="1"/>
</dbReference>
<sequence length="537" mass="61428">MKKWSLTVFNLVQDDKGNYTCIINNTLGTLQHSVVLSVLHLVRDKPLVHFTSPNQTVEEGTDVSLVCRFYSSDPPFVQWLKHYTNQSSDQEVYDNFVVVKYPSFKQEDDPEKLTIANATLNDTGMYTCAAQNAYGSSYHSMYLTVLPFNQSQTMSMPHIAHSQNTIIVIAVVVIIMAVLVTIVLIAWRKLRRPRMILLKPPNTFSSIYPHIPQSIMSEVVDIPKDDIWEVPRENLQLGNPLGEGAFGQVFKGVVIGLHGKMEPTVVAVKMLKPDASEKELRDLIQEMKTMKKIERHKNIINFEGCCMHGGSLLQVIVEYAPYGNLRDFLIKQRPPAHTASGYEPPRASPYSTELHPITNKDLISFSYQIARGMEYLSSRKIIHRDLAARNVLVAEDYVLKIADFGLTREVVENDYYRHLSDGRLPVKWMALESLFDKCYTTKSDVWSFGVLLWEIFSYGGIPYASVPLENLFQLLKDGIRMEKPKYCSPELYKIMLKCWLPEPTLRPCFTSLVKTFDRMLESMNLVSEWSFFSQCNH</sequence>
<evidence type="ECO:0000256" key="2">
    <source>
        <dbReference type="ARBA" id="ARBA00011902"/>
    </source>
</evidence>
<evidence type="ECO:0000256" key="7">
    <source>
        <dbReference type="ARBA" id="ARBA00022737"/>
    </source>
</evidence>
<dbReference type="GO" id="GO:0043235">
    <property type="term" value="C:receptor complex"/>
    <property type="evidence" value="ECO:0007669"/>
    <property type="project" value="TreeGrafter"/>
</dbReference>
<feature type="transmembrane region" description="Helical" evidence="23">
    <location>
        <begin position="166"/>
        <end position="187"/>
    </location>
</feature>
<dbReference type="PROSITE" id="PS00109">
    <property type="entry name" value="PROTEIN_KINASE_TYR"/>
    <property type="match status" value="1"/>
</dbReference>
<dbReference type="InterPro" id="IPR001245">
    <property type="entry name" value="Ser-Thr/Tyr_kinase_cat_dom"/>
</dbReference>
<feature type="binding site" evidence="20">
    <location>
        <position position="389"/>
    </location>
    <ligand>
        <name>ATP</name>
        <dbReference type="ChEBI" id="CHEBI:30616"/>
    </ligand>
</feature>
<dbReference type="InterPro" id="IPR013783">
    <property type="entry name" value="Ig-like_fold"/>
</dbReference>
<feature type="binding site" evidence="20">
    <location>
        <begin position="242"/>
        <end position="249"/>
    </location>
    <ligand>
        <name>ATP</name>
        <dbReference type="ChEBI" id="CHEBI:30616"/>
    </ligand>
</feature>
<evidence type="ECO:0000256" key="1">
    <source>
        <dbReference type="ARBA" id="ARBA00004167"/>
    </source>
</evidence>
<dbReference type="STRING" id="283909.R7T458"/>
<dbReference type="OrthoDB" id="5984265at2759"/>
<keyword evidence="15" id="KW-0675">Receptor</keyword>
<evidence type="ECO:0000313" key="28">
    <source>
        <dbReference type="Proteomes" id="UP000014760"/>
    </source>
</evidence>
<dbReference type="GO" id="GO:0005524">
    <property type="term" value="F:ATP binding"/>
    <property type="evidence" value="ECO:0007669"/>
    <property type="project" value="UniProtKB-UniRule"/>
</dbReference>
<keyword evidence="10 20" id="KW-0067">ATP-binding</keyword>
<evidence type="ECO:0000256" key="3">
    <source>
        <dbReference type="ARBA" id="ARBA00022553"/>
    </source>
</evidence>
<dbReference type="OMA" id="HIETHRM"/>
<evidence type="ECO:0000256" key="9">
    <source>
        <dbReference type="ARBA" id="ARBA00022777"/>
    </source>
</evidence>
<dbReference type="SUPFAM" id="SSF56112">
    <property type="entry name" value="Protein kinase-like (PK-like)"/>
    <property type="match status" value="1"/>
</dbReference>
<dbReference type="PRINTS" id="PR00109">
    <property type="entry name" value="TYRKINASE"/>
</dbReference>
<feature type="binding site" evidence="21">
    <location>
        <position position="403"/>
    </location>
    <ligand>
        <name>Mg(2+)</name>
        <dbReference type="ChEBI" id="CHEBI:18420"/>
    </ligand>
</feature>
<dbReference type="Gene3D" id="1.10.510.10">
    <property type="entry name" value="Transferase(Phosphotransferase) domain 1"/>
    <property type="match status" value="1"/>
</dbReference>
<organism evidence="26">
    <name type="scientific">Capitella teleta</name>
    <name type="common">Polychaete worm</name>
    <dbReference type="NCBI Taxonomy" id="283909"/>
    <lineage>
        <taxon>Eukaryota</taxon>
        <taxon>Metazoa</taxon>
        <taxon>Spiralia</taxon>
        <taxon>Lophotrochozoa</taxon>
        <taxon>Annelida</taxon>
        <taxon>Polychaeta</taxon>
        <taxon>Sedentaria</taxon>
        <taxon>Scolecida</taxon>
        <taxon>Capitellidae</taxon>
        <taxon>Capitella</taxon>
    </lineage>
</organism>
<keyword evidence="6" id="KW-0732">Signal</keyword>
<dbReference type="EMBL" id="KB312243">
    <property type="protein sequence ID" value="ELT87628.1"/>
    <property type="molecule type" value="Genomic_DNA"/>
</dbReference>
<dbReference type="PROSITE" id="PS50835">
    <property type="entry name" value="IG_LIKE"/>
    <property type="match status" value="1"/>
</dbReference>
<evidence type="ECO:0000256" key="11">
    <source>
        <dbReference type="ARBA" id="ARBA00022989"/>
    </source>
</evidence>
<dbReference type="InterPro" id="IPR007110">
    <property type="entry name" value="Ig-like_dom"/>
</dbReference>
<evidence type="ECO:0000256" key="21">
    <source>
        <dbReference type="PIRSR" id="PIRSR000615-3"/>
    </source>
</evidence>
<keyword evidence="12 23" id="KW-0472">Membrane</keyword>
<evidence type="ECO:0000256" key="18">
    <source>
        <dbReference type="ARBA" id="ARBA00051243"/>
    </source>
</evidence>
<keyword evidence="28" id="KW-1185">Reference proteome</keyword>
<keyword evidence="9" id="KW-0418">Kinase</keyword>
<dbReference type="Pfam" id="PF13927">
    <property type="entry name" value="Ig_3"/>
    <property type="match status" value="1"/>
</dbReference>
<dbReference type="Pfam" id="PF07714">
    <property type="entry name" value="PK_Tyr_Ser-Thr"/>
    <property type="match status" value="1"/>
</dbReference>
<dbReference type="InterPro" id="IPR020635">
    <property type="entry name" value="Tyr_kinase_cat_dom"/>
</dbReference>
<evidence type="ECO:0000313" key="26">
    <source>
        <dbReference type="EMBL" id="ELT87628.1"/>
    </source>
</evidence>
<keyword evidence="7" id="KW-0677">Repeat</keyword>
<reference evidence="28" key="1">
    <citation type="submission" date="2012-12" db="EMBL/GenBank/DDBJ databases">
        <authorList>
            <person name="Hellsten U."/>
            <person name="Grimwood J."/>
            <person name="Chapman J.A."/>
            <person name="Shapiro H."/>
            <person name="Aerts A."/>
            <person name="Otillar R.P."/>
            <person name="Terry A.Y."/>
            <person name="Boore J.L."/>
            <person name="Simakov O."/>
            <person name="Marletaz F."/>
            <person name="Cho S.-J."/>
            <person name="Edsinger-Gonzales E."/>
            <person name="Havlak P."/>
            <person name="Kuo D.-H."/>
            <person name="Larsson T."/>
            <person name="Lv J."/>
            <person name="Arendt D."/>
            <person name="Savage R."/>
            <person name="Osoegawa K."/>
            <person name="de Jong P."/>
            <person name="Lindberg D.R."/>
            <person name="Seaver E.C."/>
            <person name="Weisblat D.A."/>
            <person name="Putnam N.H."/>
            <person name="Grigoriev I.V."/>
            <person name="Rokhsar D.S."/>
        </authorList>
    </citation>
    <scope>NUCLEOTIDE SEQUENCE</scope>
    <source>
        <strain evidence="28">I ESC-2004</strain>
    </source>
</reference>
<feature type="active site" description="Proton acceptor" evidence="19">
    <location>
        <position position="385"/>
    </location>
</feature>
<keyword evidence="16" id="KW-0325">Glycoprotein</keyword>
<dbReference type="FunFam" id="1.10.510.10:FF:000007">
    <property type="entry name" value="Fibroblast growth factor receptor"/>
    <property type="match status" value="1"/>
</dbReference>
<comment type="subcellular location">
    <subcellularLocation>
        <location evidence="1">Membrane</location>
        <topology evidence="1">Single-pass membrane protein</topology>
    </subcellularLocation>
</comment>
<dbReference type="EnsemblMetazoa" id="CapteT132112">
    <property type="protein sequence ID" value="CapteP132112"/>
    <property type="gene ID" value="CapteG132112"/>
</dbReference>
<evidence type="ECO:0000256" key="22">
    <source>
        <dbReference type="PROSITE-ProRule" id="PRU10141"/>
    </source>
</evidence>
<keyword evidence="21" id="KW-0479">Metal-binding</keyword>
<dbReference type="InterPro" id="IPR008266">
    <property type="entry name" value="Tyr_kinase_AS"/>
</dbReference>
<feature type="binding site" evidence="21">
    <location>
        <position position="390"/>
    </location>
    <ligand>
        <name>Mg(2+)</name>
        <dbReference type="ChEBI" id="CHEBI:18420"/>
    </ligand>
</feature>
<evidence type="ECO:0000256" key="12">
    <source>
        <dbReference type="ARBA" id="ARBA00023136"/>
    </source>
</evidence>
<evidence type="ECO:0000256" key="5">
    <source>
        <dbReference type="ARBA" id="ARBA00022692"/>
    </source>
</evidence>
<keyword evidence="17" id="KW-0393">Immunoglobulin domain</keyword>
<keyword evidence="8 20" id="KW-0547">Nucleotide-binding</keyword>
<dbReference type="EC" id="2.7.10.1" evidence="2"/>
<dbReference type="SUPFAM" id="SSF48726">
    <property type="entry name" value="Immunoglobulin"/>
    <property type="match status" value="2"/>
</dbReference>
<dbReference type="SMART" id="SM00408">
    <property type="entry name" value="IGc2"/>
    <property type="match status" value="1"/>
</dbReference>
<keyword evidence="14" id="KW-1015">Disulfide bond</keyword>
<evidence type="ECO:0000256" key="23">
    <source>
        <dbReference type="SAM" id="Phobius"/>
    </source>
</evidence>
<dbReference type="GO" id="GO:0004714">
    <property type="term" value="F:transmembrane receptor protein tyrosine kinase activity"/>
    <property type="evidence" value="ECO:0007669"/>
    <property type="project" value="UniProtKB-EC"/>
</dbReference>
<feature type="domain" description="Protein kinase" evidence="24">
    <location>
        <begin position="235"/>
        <end position="520"/>
    </location>
</feature>
<dbReference type="GO" id="GO:0046872">
    <property type="term" value="F:metal ion binding"/>
    <property type="evidence" value="ECO:0007669"/>
    <property type="project" value="UniProtKB-KW"/>
</dbReference>
<comment type="catalytic activity">
    <reaction evidence="18">
        <text>L-tyrosyl-[protein] + ATP = O-phospho-L-tyrosyl-[protein] + ADP + H(+)</text>
        <dbReference type="Rhea" id="RHEA:10596"/>
        <dbReference type="Rhea" id="RHEA-COMP:10136"/>
        <dbReference type="Rhea" id="RHEA-COMP:20101"/>
        <dbReference type="ChEBI" id="CHEBI:15378"/>
        <dbReference type="ChEBI" id="CHEBI:30616"/>
        <dbReference type="ChEBI" id="CHEBI:46858"/>
        <dbReference type="ChEBI" id="CHEBI:61978"/>
        <dbReference type="ChEBI" id="CHEBI:456216"/>
        <dbReference type="EC" id="2.7.10.1"/>
    </reaction>
</comment>
<evidence type="ECO:0000256" key="6">
    <source>
        <dbReference type="ARBA" id="ARBA00022729"/>
    </source>
</evidence>
<evidence type="ECO:0000259" key="24">
    <source>
        <dbReference type="PROSITE" id="PS50011"/>
    </source>
</evidence>
<evidence type="ECO:0000256" key="10">
    <source>
        <dbReference type="ARBA" id="ARBA00022840"/>
    </source>
</evidence>
<dbReference type="InterPro" id="IPR011009">
    <property type="entry name" value="Kinase-like_dom_sf"/>
</dbReference>
<evidence type="ECO:0000256" key="14">
    <source>
        <dbReference type="ARBA" id="ARBA00023157"/>
    </source>
</evidence>
<dbReference type="InterPro" id="IPR003598">
    <property type="entry name" value="Ig_sub2"/>
</dbReference>
<dbReference type="FunFam" id="2.60.40.10:FF:000020">
    <property type="entry name" value="Fibroblast growth factor receptor"/>
    <property type="match status" value="1"/>
</dbReference>
<dbReference type="Gene3D" id="2.60.40.10">
    <property type="entry name" value="Immunoglobulins"/>
    <property type="match status" value="2"/>
</dbReference>
<dbReference type="InterPro" id="IPR050122">
    <property type="entry name" value="RTK"/>
</dbReference>
<dbReference type="PIRSF" id="PIRSF000615">
    <property type="entry name" value="TyrPK_CSF1-R"/>
    <property type="match status" value="1"/>
</dbReference>
<dbReference type="PROSITE" id="PS00107">
    <property type="entry name" value="PROTEIN_KINASE_ATP"/>
    <property type="match status" value="1"/>
</dbReference>
<gene>
    <name evidence="26" type="ORF">CAPTEDRAFT_132112</name>
</gene>
<dbReference type="SMART" id="SM00409">
    <property type="entry name" value="IG"/>
    <property type="match status" value="1"/>
</dbReference>
<evidence type="ECO:0000259" key="25">
    <source>
        <dbReference type="PROSITE" id="PS50835"/>
    </source>
</evidence>
<dbReference type="InterPro" id="IPR017441">
    <property type="entry name" value="Protein_kinase_ATP_BS"/>
</dbReference>
<keyword evidence="11 23" id="KW-1133">Transmembrane helix</keyword>
<dbReference type="SMART" id="SM00219">
    <property type="entry name" value="TyrKc"/>
    <property type="match status" value="1"/>
</dbReference>
<dbReference type="InterPro" id="IPR003599">
    <property type="entry name" value="Ig_sub"/>
</dbReference>
<feature type="domain" description="Ig-like" evidence="25">
    <location>
        <begin position="46"/>
        <end position="144"/>
    </location>
</feature>
<keyword evidence="5 23" id="KW-0812">Transmembrane</keyword>
<dbReference type="Gene3D" id="3.30.200.20">
    <property type="entry name" value="Phosphorylase Kinase, domain 1"/>
    <property type="match status" value="1"/>
</dbReference>
<dbReference type="PROSITE" id="PS50011">
    <property type="entry name" value="PROTEIN_KINASE_DOM"/>
    <property type="match status" value="1"/>
</dbReference>
<accession>R7T458</accession>
<dbReference type="InterPro" id="IPR036179">
    <property type="entry name" value="Ig-like_dom_sf"/>
</dbReference>
<evidence type="ECO:0000313" key="27">
    <source>
        <dbReference type="EnsemblMetazoa" id="CapteP132112"/>
    </source>
</evidence>
<proteinExistence type="predicted"/>
<feature type="binding site" evidence="20 22">
    <location>
        <position position="269"/>
    </location>
    <ligand>
        <name>ATP</name>
        <dbReference type="ChEBI" id="CHEBI:30616"/>
    </ligand>
</feature>
<reference evidence="27" key="3">
    <citation type="submission" date="2015-06" db="UniProtKB">
        <authorList>
            <consortium name="EnsemblMetazoa"/>
        </authorList>
    </citation>
    <scope>IDENTIFICATION</scope>
</reference>
<dbReference type="InterPro" id="IPR000719">
    <property type="entry name" value="Prot_kinase_dom"/>
</dbReference>
<dbReference type="GO" id="GO:0007169">
    <property type="term" value="P:cell surface receptor protein tyrosine kinase signaling pathway"/>
    <property type="evidence" value="ECO:0007669"/>
    <property type="project" value="TreeGrafter"/>
</dbReference>
<evidence type="ECO:0000256" key="4">
    <source>
        <dbReference type="ARBA" id="ARBA00022679"/>
    </source>
</evidence>
<name>R7T458_CAPTE</name>
<evidence type="ECO:0000256" key="16">
    <source>
        <dbReference type="ARBA" id="ARBA00023180"/>
    </source>
</evidence>
<dbReference type="GO" id="GO:0005886">
    <property type="term" value="C:plasma membrane"/>
    <property type="evidence" value="ECO:0007669"/>
    <property type="project" value="TreeGrafter"/>
</dbReference>
<evidence type="ECO:0000256" key="19">
    <source>
        <dbReference type="PIRSR" id="PIRSR000615-1"/>
    </source>
</evidence>